<dbReference type="RefSeq" id="WP_129219293.1">
    <property type="nucleotide sequence ID" value="NZ_QYBC01000008.1"/>
</dbReference>
<dbReference type="EMBL" id="QYBC01000008">
    <property type="protein sequence ID" value="RYB05054.1"/>
    <property type="molecule type" value="Genomic_DNA"/>
</dbReference>
<comment type="caution">
    <text evidence="2">The sequence shown here is derived from an EMBL/GenBank/DDBJ whole genome shotgun (WGS) entry which is preliminary data.</text>
</comment>
<name>A0A4Q2RGU0_9HYPH</name>
<evidence type="ECO:0000313" key="3">
    <source>
        <dbReference type="Proteomes" id="UP000289411"/>
    </source>
</evidence>
<evidence type="ECO:0008006" key="4">
    <source>
        <dbReference type="Google" id="ProtNLM"/>
    </source>
</evidence>
<dbReference type="OrthoDB" id="7997311at2"/>
<sequence length="226" mass="24127">MPRRSRGAAGLALAALVAASPAAQAQARRIAPGMRPPLPAQRAAPFRFGPRLQLRRWRFGLRPFIRRRYPPDVPPLLLPPSPPDEFLQPEGPGTSPLIEGTPDNLPAFAHGFHLSVKVGAGQTFAVPATLGRFVEVGPALGRCFSPPSGLAWGSVTLRVSFRRDGSVFGVPRVPYSDAASADQKTALAHSLLDGLKRCTPLPLSPSLGAAVAGEIFAVRFIHEDKR</sequence>
<feature type="signal peptide" evidence="1">
    <location>
        <begin position="1"/>
        <end position="25"/>
    </location>
</feature>
<dbReference type="Proteomes" id="UP000289411">
    <property type="component" value="Unassembled WGS sequence"/>
</dbReference>
<reference evidence="2 3" key="1">
    <citation type="submission" date="2018-09" db="EMBL/GenBank/DDBJ databases">
        <authorList>
            <person name="Grouzdev D.S."/>
            <person name="Krutkina M.S."/>
        </authorList>
    </citation>
    <scope>NUCLEOTIDE SEQUENCE [LARGE SCALE GENOMIC DNA]</scope>
    <source>
        <strain evidence="2 3">RmlP001</strain>
    </source>
</reference>
<proteinExistence type="predicted"/>
<gene>
    <name evidence="2" type="ORF">D3272_11385</name>
</gene>
<feature type="chain" id="PRO_5020590689" description="TonB C-terminal domain-containing protein" evidence="1">
    <location>
        <begin position="26"/>
        <end position="226"/>
    </location>
</feature>
<keyword evidence="1" id="KW-0732">Signal</keyword>
<evidence type="ECO:0000313" key="2">
    <source>
        <dbReference type="EMBL" id="RYB05054.1"/>
    </source>
</evidence>
<reference evidence="2 3" key="2">
    <citation type="submission" date="2019-02" db="EMBL/GenBank/DDBJ databases">
        <title>'Lichenibacterium ramalinii' gen. nov. sp. nov., 'Lichenibacterium minor' gen. nov. sp. nov.</title>
        <authorList>
            <person name="Pankratov T."/>
        </authorList>
    </citation>
    <scope>NUCLEOTIDE SEQUENCE [LARGE SCALE GENOMIC DNA]</scope>
    <source>
        <strain evidence="2 3">RmlP001</strain>
    </source>
</reference>
<accession>A0A4Q2RGU0</accession>
<organism evidence="2 3">
    <name type="scientific">Lichenibacterium ramalinae</name>
    <dbReference type="NCBI Taxonomy" id="2316527"/>
    <lineage>
        <taxon>Bacteria</taxon>
        <taxon>Pseudomonadati</taxon>
        <taxon>Pseudomonadota</taxon>
        <taxon>Alphaproteobacteria</taxon>
        <taxon>Hyphomicrobiales</taxon>
        <taxon>Lichenihabitantaceae</taxon>
        <taxon>Lichenibacterium</taxon>
    </lineage>
</organism>
<keyword evidence="3" id="KW-1185">Reference proteome</keyword>
<protein>
    <recommendedName>
        <fullName evidence="4">TonB C-terminal domain-containing protein</fullName>
    </recommendedName>
</protein>
<evidence type="ECO:0000256" key="1">
    <source>
        <dbReference type="SAM" id="SignalP"/>
    </source>
</evidence>
<dbReference type="AlphaFoldDB" id="A0A4Q2RGU0"/>